<feature type="transmembrane region" description="Helical" evidence="1">
    <location>
        <begin position="71"/>
        <end position="90"/>
    </location>
</feature>
<name>A0A1I0XFZ5_9CLOT</name>
<keyword evidence="1" id="KW-0472">Membrane</keyword>
<gene>
    <name evidence="2" type="ORF">SAMN04488528_100891</name>
</gene>
<feature type="transmembrane region" description="Helical" evidence="1">
    <location>
        <begin position="41"/>
        <end position="59"/>
    </location>
</feature>
<proteinExistence type="predicted"/>
<accession>A0A1I0XFZ5</accession>
<sequence length="92" mass="10234">MLKDKRKSVIYSLCIIVLSLTCIITSAIAVINSAKGIRNPYITDIVTLTLGGISFVNGLKYYDEVKVRKHSYLFFIIGISLVFLSIYGLLSN</sequence>
<organism evidence="2 3">
    <name type="scientific">Clostridium frigidicarnis</name>
    <dbReference type="NCBI Taxonomy" id="84698"/>
    <lineage>
        <taxon>Bacteria</taxon>
        <taxon>Bacillati</taxon>
        <taxon>Bacillota</taxon>
        <taxon>Clostridia</taxon>
        <taxon>Eubacteriales</taxon>
        <taxon>Clostridiaceae</taxon>
        <taxon>Clostridium</taxon>
    </lineage>
</organism>
<dbReference type="RefSeq" id="WP_090040036.1">
    <property type="nucleotide sequence ID" value="NZ_FOKI01000008.1"/>
</dbReference>
<keyword evidence="1" id="KW-0812">Transmembrane</keyword>
<dbReference type="AlphaFoldDB" id="A0A1I0XFZ5"/>
<evidence type="ECO:0000313" key="3">
    <source>
        <dbReference type="Proteomes" id="UP000198619"/>
    </source>
</evidence>
<protein>
    <submittedName>
        <fullName evidence="2">Uncharacterized protein</fullName>
    </submittedName>
</protein>
<dbReference type="STRING" id="84698.SAMN04488528_100891"/>
<evidence type="ECO:0000256" key="1">
    <source>
        <dbReference type="SAM" id="Phobius"/>
    </source>
</evidence>
<evidence type="ECO:0000313" key="2">
    <source>
        <dbReference type="EMBL" id="SFA99955.1"/>
    </source>
</evidence>
<dbReference type="EMBL" id="FOKI01000008">
    <property type="protein sequence ID" value="SFA99955.1"/>
    <property type="molecule type" value="Genomic_DNA"/>
</dbReference>
<reference evidence="2 3" key="1">
    <citation type="submission" date="2016-10" db="EMBL/GenBank/DDBJ databases">
        <authorList>
            <person name="de Groot N.N."/>
        </authorList>
    </citation>
    <scope>NUCLEOTIDE SEQUENCE [LARGE SCALE GENOMIC DNA]</scope>
    <source>
        <strain evidence="2 3">DSM 12271</strain>
    </source>
</reference>
<dbReference type="Proteomes" id="UP000198619">
    <property type="component" value="Unassembled WGS sequence"/>
</dbReference>
<keyword evidence="1" id="KW-1133">Transmembrane helix</keyword>
<keyword evidence="3" id="KW-1185">Reference proteome</keyword>
<feature type="transmembrane region" description="Helical" evidence="1">
    <location>
        <begin position="9"/>
        <end position="29"/>
    </location>
</feature>